<organism evidence="3 4">
    <name type="scientific">Octadecabacter dasysiphoniae</name>
    <dbReference type="NCBI Taxonomy" id="2909341"/>
    <lineage>
        <taxon>Bacteria</taxon>
        <taxon>Pseudomonadati</taxon>
        <taxon>Pseudomonadota</taxon>
        <taxon>Alphaproteobacteria</taxon>
        <taxon>Rhodobacterales</taxon>
        <taxon>Roseobacteraceae</taxon>
        <taxon>Octadecabacter</taxon>
    </lineage>
</organism>
<name>A0ABS9CYL3_9RHOB</name>
<sequence>MKRLLTKTLADTKTTCAHIRRFRRDEEGGMIIFSLFMLVLILALAGMAVDLMRFETTRAKLQGTLDRATLAAADLDQTISPAAVVLDYFEKTDMTRFLQGTPIVDEGINYRIVTANASAEIPTFFFDLPNFLLPDRGPGATALTVSGTSTAEERVSDVEISLVLDVSSSMLSNSRITNLRPAARDFVTTVLANNTDAPQGLITISMIPYSAVVNPGSDITPFLNINRTHSYSTCPLFDDTEFSATDLNLSATYDHVSHFSYGGSSSTPFSDDYAWCYTGDRNSIIVASTDEVALHTAINDLEPYGNTAIDMGMKWAVGLLDPSTQEIITSLAGKSGTGVPALAAGRPYPNTQPDVLKVVVLMTDGQNTQQWDLVEPFKSGLSTVWFNREYEMQPLHEVPSNRTSIQYSGESTPDYRWDDWFYWTGYGSSSRAQRFPNGFSSQSDYVYADSITATYTADASDTDDEAEDKEIENGRLGVRFENDVYNATWQDLYADRTYNKINNTYLNKPYNHYYIPWSDNSWAETDFSSPDSAIDFSVVAGSEADTRLSSICQAARDYGIIIYTVAFEAPSGGRTALQDCASSPSHYFDVDGTDISDAFSAIATDIRALKLTQ</sequence>
<dbReference type="SUPFAM" id="SSF53300">
    <property type="entry name" value="vWA-like"/>
    <property type="match status" value="1"/>
</dbReference>
<gene>
    <name evidence="3" type="ORF">L0664_12620</name>
</gene>
<keyword evidence="1" id="KW-1133">Transmembrane helix</keyword>
<reference evidence="3 4" key="1">
    <citation type="submission" date="2022-01" db="EMBL/GenBank/DDBJ databases">
        <title>Octadecabacter sp. nov., isolated from a marine alga.</title>
        <authorList>
            <person name="Jin M.S."/>
            <person name="Kim H.M."/>
            <person name="Han D.M."/>
            <person name="Jung J.J."/>
            <person name="Jeon C.O."/>
        </authorList>
    </citation>
    <scope>NUCLEOTIDE SEQUENCE [LARGE SCALE GENOMIC DNA]</scope>
    <source>
        <strain evidence="3 4">G9-8</strain>
    </source>
</reference>
<evidence type="ECO:0000259" key="2">
    <source>
        <dbReference type="Pfam" id="PF13400"/>
    </source>
</evidence>
<comment type="caution">
    <text evidence="3">The sequence shown here is derived from an EMBL/GenBank/DDBJ whole genome shotgun (WGS) entry which is preliminary data.</text>
</comment>
<dbReference type="Pfam" id="PF13400">
    <property type="entry name" value="Tad"/>
    <property type="match status" value="1"/>
</dbReference>
<dbReference type="InterPro" id="IPR028087">
    <property type="entry name" value="Tad_N"/>
</dbReference>
<keyword evidence="4" id="KW-1185">Reference proteome</keyword>
<accession>A0ABS9CYL3</accession>
<feature type="transmembrane region" description="Helical" evidence="1">
    <location>
        <begin position="30"/>
        <end position="49"/>
    </location>
</feature>
<evidence type="ECO:0000313" key="4">
    <source>
        <dbReference type="Proteomes" id="UP001200557"/>
    </source>
</evidence>
<dbReference type="Proteomes" id="UP001200557">
    <property type="component" value="Unassembled WGS sequence"/>
</dbReference>
<evidence type="ECO:0000256" key="1">
    <source>
        <dbReference type="SAM" id="Phobius"/>
    </source>
</evidence>
<keyword evidence="1" id="KW-0812">Transmembrane</keyword>
<evidence type="ECO:0000313" key="3">
    <source>
        <dbReference type="EMBL" id="MCF2871914.1"/>
    </source>
</evidence>
<dbReference type="Gene3D" id="3.40.50.410">
    <property type="entry name" value="von Willebrand factor, type A domain"/>
    <property type="match status" value="1"/>
</dbReference>
<protein>
    <submittedName>
        <fullName evidence="3">Tad domain-containing protein</fullName>
    </submittedName>
</protein>
<dbReference type="RefSeq" id="WP_235226248.1">
    <property type="nucleotide sequence ID" value="NZ_JAKGAQ010000003.1"/>
</dbReference>
<dbReference type="EMBL" id="JAKGAQ010000003">
    <property type="protein sequence ID" value="MCF2871914.1"/>
    <property type="molecule type" value="Genomic_DNA"/>
</dbReference>
<keyword evidence="1" id="KW-0472">Membrane</keyword>
<dbReference type="InterPro" id="IPR036465">
    <property type="entry name" value="vWFA_dom_sf"/>
</dbReference>
<feature type="domain" description="Putative Flp pilus-assembly TadG-like N-terminal" evidence="2">
    <location>
        <begin position="28"/>
        <end position="73"/>
    </location>
</feature>
<proteinExistence type="predicted"/>